<organism evidence="1 2">
    <name type="scientific">Penicillium malachiteum</name>
    <dbReference type="NCBI Taxonomy" id="1324776"/>
    <lineage>
        <taxon>Eukaryota</taxon>
        <taxon>Fungi</taxon>
        <taxon>Dikarya</taxon>
        <taxon>Ascomycota</taxon>
        <taxon>Pezizomycotina</taxon>
        <taxon>Eurotiomycetes</taxon>
        <taxon>Eurotiomycetidae</taxon>
        <taxon>Eurotiales</taxon>
        <taxon>Aspergillaceae</taxon>
        <taxon>Penicillium</taxon>
    </lineage>
</organism>
<evidence type="ECO:0000313" key="2">
    <source>
        <dbReference type="Proteomes" id="UP001215712"/>
    </source>
</evidence>
<dbReference type="Proteomes" id="UP001215712">
    <property type="component" value="Unassembled WGS sequence"/>
</dbReference>
<accession>A0AAD6MTZ4</accession>
<reference evidence="1" key="1">
    <citation type="journal article" date="2023" name="IMA Fungus">
        <title>Comparative genomic study of the Penicillium genus elucidates a diverse pangenome and 15 lateral gene transfer events.</title>
        <authorList>
            <person name="Petersen C."/>
            <person name="Sorensen T."/>
            <person name="Nielsen M.R."/>
            <person name="Sondergaard T.E."/>
            <person name="Sorensen J.L."/>
            <person name="Fitzpatrick D.A."/>
            <person name="Frisvad J.C."/>
            <person name="Nielsen K.L."/>
        </authorList>
    </citation>
    <scope>NUCLEOTIDE SEQUENCE</scope>
    <source>
        <strain evidence="1">IBT 17514</strain>
    </source>
</reference>
<sequence>MGLFNVPAPPADVNKTPALGALPAEQWLACSWDLDSTENPADQRARLISKFLSLPDIPRHLWDPANSRFRPVATQARKNVLLQWRSEEVRGVANALWTAHNRFPPMLRSYYEANNADHDLLMQHWISMGHWFNVDNDWVVINDPQYYPGGINQMADWKNVYMTLPELAGPELIRSDNINVTRWLNVPPWATFRRDLFKVQLAVNKFLKPKLWHEDKIHMIEACASHIHRAVCYLPLIVVDQQAFETGYPLLVYLDHWGDVIRQTRFDLTEQTLLEILEDWLPPSNATEVHTDLKPWMWHDSEIGPNYKIEDPNNLTLYELTEVDLEDPEDEDNVSKGTVTELNEDNASKCTVTELN</sequence>
<gene>
    <name evidence="1" type="ORF">N7493_007488</name>
</gene>
<keyword evidence="2" id="KW-1185">Reference proteome</keyword>
<dbReference type="AlphaFoldDB" id="A0AAD6MTZ4"/>
<reference evidence="1" key="2">
    <citation type="submission" date="2023-01" db="EMBL/GenBank/DDBJ databases">
        <authorList>
            <person name="Petersen C."/>
        </authorList>
    </citation>
    <scope>NUCLEOTIDE SEQUENCE</scope>
    <source>
        <strain evidence="1">IBT 17514</strain>
    </source>
</reference>
<comment type="caution">
    <text evidence="1">The sequence shown here is derived from an EMBL/GenBank/DDBJ whole genome shotgun (WGS) entry which is preliminary data.</text>
</comment>
<dbReference type="EMBL" id="JAQJAN010000011">
    <property type="protein sequence ID" value="KAJ5719033.1"/>
    <property type="molecule type" value="Genomic_DNA"/>
</dbReference>
<proteinExistence type="predicted"/>
<name>A0AAD6MTZ4_9EURO</name>
<evidence type="ECO:0000313" key="1">
    <source>
        <dbReference type="EMBL" id="KAJ5719033.1"/>
    </source>
</evidence>
<protein>
    <submittedName>
        <fullName evidence="1">Uncharacterized protein</fullName>
    </submittedName>
</protein>